<gene>
    <name evidence="2" type="ORF">TNS_ORF484</name>
</gene>
<dbReference type="Proteomes" id="UP000232615">
    <property type="component" value="Segment"/>
</dbReference>
<keyword evidence="3" id="KW-1185">Reference proteome</keyword>
<evidence type="ECO:0000256" key="1">
    <source>
        <dbReference type="SAM" id="Coils"/>
    </source>
</evidence>
<protein>
    <submittedName>
        <fullName evidence="2">Uncharacterized protein</fullName>
    </submittedName>
</protein>
<organism evidence="2 3">
    <name type="scientific">Tunisvirus fontaine2</name>
    <dbReference type="NCBI Taxonomy" id="1421067"/>
    <lineage>
        <taxon>Viruses</taxon>
        <taxon>Varidnaviria</taxon>
        <taxon>Bamfordvirae</taxon>
        <taxon>Nucleocytoviricota</taxon>
        <taxon>Megaviricetes</taxon>
        <taxon>Pimascovirales</taxon>
        <taxon>Pimascovirales incertae sedis</taxon>
        <taxon>Marseilleviridae</taxon>
        <taxon>Losannavirus</taxon>
        <taxon>Losannavirus tunisense</taxon>
    </lineage>
</organism>
<reference evidence="2 3" key="1">
    <citation type="journal article" date="2014" name="Arch. Virol.">
        <title>Complete genome sequence of Tunisvirus, a new member of the proposed family Marseilleviridae.</title>
        <authorList>
            <person name="Aherfi S."/>
            <person name="Boughalmi M."/>
            <person name="Pagnier I."/>
            <person name="Fournous G."/>
            <person name="La Scola B."/>
            <person name="Raoult D."/>
            <person name="Colson P."/>
        </authorList>
    </citation>
    <scope>NUCLEOTIDE SEQUENCE [LARGE SCALE GENOMIC DNA]</scope>
    <source>
        <strain evidence="2 3">U484</strain>
    </source>
</reference>
<evidence type="ECO:0000313" key="2">
    <source>
        <dbReference type="EMBL" id="AHC55202.1"/>
    </source>
</evidence>
<dbReference type="EMBL" id="KF483846">
    <property type="protein sequence ID" value="AHC55202.1"/>
    <property type="molecule type" value="Genomic_DNA"/>
</dbReference>
<keyword evidence="1" id="KW-0175">Coiled coil</keyword>
<proteinExistence type="predicted"/>
<name>V9SHF6_9VIRU</name>
<feature type="coiled-coil region" evidence="1">
    <location>
        <begin position="205"/>
        <end position="232"/>
    </location>
</feature>
<accession>V9SHF6</accession>
<evidence type="ECO:0000313" key="3">
    <source>
        <dbReference type="Proteomes" id="UP000232615"/>
    </source>
</evidence>
<sequence>MASVLLPKVLDILEGFLIQRNEVQVEVQDDIHLFTQFCGSLCHWQENEDGTFQESPTSPQVSEEEMLQILRERLNLHPSLPQLCEKRKKYTSGFHLESVLLPLVLPLVLEDCCLEEDEVGICYAYSPGDVPCLEELDEDATWVTLYLKGSKSPICRWSEEHDEGEVRFFGEEELHCWGSKDESIEALRKNAKNSRAVCILSLVRLKEARQKIEHLERRVEQLRDKKREIKYSPGNSGALEAQKHFELLAE</sequence>